<feature type="domain" description="FAS1" evidence="2">
    <location>
        <begin position="37"/>
        <end position="181"/>
    </location>
</feature>
<protein>
    <submittedName>
        <fullName evidence="3">Fasciclin domain-containing protein</fullName>
    </submittedName>
</protein>
<feature type="chain" id="PRO_5046319398" evidence="1">
    <location>
        <begin position="25"/>
        <end position="185"/>
    </location>
</feature>
<keyword evidence="4" id="KW-1185">Reference proteome</keyword>
<reference evidence="3 4" key="1">
    <citation type="submission" date="2024-09" db="EMBL/GenBank/DDBJ databases">
        <authorList>
            <person name="Sun Q."/>
            <person name="Mori K."/>
        </authorList>
    </citation>
    <scope>NUCLEOTIDE SEQUENCE [LARGE SCALE GENOMIC DNA]</scope>
    <source>
        <strain evidence="3 4">TBRC 4938</strain>
    </source>
</reference>
<gene>
    <name evidence="3" type="ORF">ACFFP0_13945</name>
</gene>
<proteinExistence type="predicted"/>
<dbReference type="Gene3D" id="2.30.180.10">
    <property type="entry name" value="FAS1 domain"/>
    <property type="match status" value="1"/>
</dbReference>
<accession>A0ABV6AJU4</accession>
<dbReference type="InterPro" id="IPR036378">
    <property type="entry name" value="FAS1_dom_sf"/>
</dbReference>
<dbReference type="Pfam" id="PF02469">
    <property type="entry name" value="Fasciclin"/>
    <property type="match status" value="1"/>
</dbReference>
<dbReference type="EMBL" id="JBHMAA010000015">
    <property type="protein sequence ID" value="MFB9949963.1"/>
    <property type="molecule type" value="Genomic_DNA"/>
</dbReference>
<dbReference type="SUPFAM" id="SSF82153">
    <property type="entry name" value="FAS1 domain"/>
    <property type="match status" value="1"/>
</dbReference>
<dbReference type="PROSITE" id="PS50213">
    <property type="entry name" value="FAS1"/>
    <property type="match status" value="1"/>
</dbReference>
<evidence type="ECO:0000313" key="3">
    <source>
        <dbReference type="EMBL" id="MFB9949963.1"/>
    </source>
</evidence>
<dbReference type="SMART" id="SM00554">
    <property type="entry name" value="FAS1"/>
    <property type="match status" value="1"/>
</dbReference>
<dbReference type="RefSeq" id="WP_377261653.1">
    <property type="nucleotide sequence ID" value="NZ_JBHMAA010000015.1"/>
</dbReference>
<feature type="signal peptide" evidence="1">
    <location>
        <begin position="1"/>
        <end position="24"/>
    </location>
</feature>
<evidence type="ECO:0000259" key="2">
    <source>
        <dbReference type="PROSITE" id="PS50213"/>
    </source>
</evidence>
<dbReference type="PANTHER" id="PTHR10900">
    <property type="entry name" value="PERIOSTIN-RELATED"/>
    <property type="match status" value="1"/>
</dbReference>
<keyword evidence="1" id="KW-0732">Signal</keyword>
<sequence length="185" mass="19132">MSKSAIRVIALAAALPAIAVTAYAANPKVGGAPMYETRNIVENAVNSKDHTTLVAAVKAAGLVGTLEGKGPFTVFAPTNEAFSALPKGAVDDLLKPENKAQLTKVLTCHVVAANALSTAIGKMIKDDKGAHDVKTVGGCVLKARESMGKITLTDENGNVAHVTIADVRQSNGVIHVVDKVLLPKM</sequence>
<name>A0ABV6AJU4_9HYPH</name>
<dbReference type="Proteomes" id="UP001589692">
    <property type="component" value="Unassembled WGS sequence"/>
</dbReference>
<dbReference type="InterPro" id="IPR000782">
    <property type="entry name" value="FAS1_domain"/>
</dbReference>
<dbReference type="InterPro" id="IPR050904">
    <property type="entry name" value="Adhesion/Biosynth-related"/>
</dbReference>
<organism evidence="3 4">
    <name type="scientific">Rhizobium puerariae</name>
    <dbReference type="NCBI Taxonomy" id="1585791"/>
    <lineage>
        <taxon>Bacteria</taxon>
        <taxon>Pseudomonadati</taxon>
        <taxon>Pseudomonadota</taxon>
        <taxon>Alphaproteobacteria</taxon>
        <taxon>Hyphomicrobiales</taxon>
        <taxon>Rhizobiaceae</taxon>
        <taxon>Rhizobium/Agrobacterium group</taxon>
        <taxon>Rhizobium</taxon>
    </lineage>
</organism>
<dbReference type="PANTHER" id="PTHR10900:SF77">
    <property type="entry name" value="FI19380P1"/>
    <property type="match status" value="1"/>
</dbReference>
<comment type="caution">
    <text evidence="3">The sequence shown here is derived from an EMBL/GenBank/DDBJ whole genome shotgun (WGS) entry which is preliminary data.</text>
</comment>
<evidence type="ECO:0000256" key="1">
    <source>
        <dbReference type="SAM" id="SignalP"/>
    </source>
</evidence>
<evidence type="ECO:0000313" key="4">
    <source>
        <dbReference type="Proteomes" id="UP001589692"/>
    </source>
</evidence>